<dbReference type="RefSeq" id="XP_032817844.1">
    <property type="nucleotide sequence ID" value="XM_032961953.1"/>
</dbReference>
<dbReference type="Pfam" id="PF01424">
    <property type="entry name" value="R3H"/>
    <property type="match status" value="1"/>
</dbReference>
<evidence type="ECO:0000313" key="5">
    <source>
        <dbReference type="Proteomes" id="UP001318040"/>
    </source>
</evidence>
<feature type="region of interest" description="Disordered" evidence="2">
    <location>
        <begin position="1368"/>
        <end position="1478"/>
    </location>
</feature>
<feature type="compositionally biased region" description="Polar residues" evidence="2">
    <location>
        <begin position="599"/>
        <end position="610"/>
    </location>
</feature>
<dbReference type="InterPro" id="IPR001374">
    <property type="entry name" value="R3H_dom"/>
</dbReference>
<proteinExistence type="predicted"/>
<protein>
    <submittedName>
        <fullName evidence="6 7">R3H domain-containing protein 1-like isoform X1</fullName>
    </submittedName>
</protein>
<organism evidence="5 6">
    <name type="scientific">Petromyzon marinus</name>
    <name type="common">Sea lamprey</name>
    <dbReference type="NCBI Taxonomy" id="7757"/>
    <lineage>
        <taxon>Eukaryota</taxon>
        <taxon>Metazoa</taxon>
        <taxon>Chordata</taxon>
        <taxon>Craniata</taxon>
        <taxon>Vertebrata</taxon>
        <taxon>Cyclostomata</taxon>
        <taxon>Hyperoartia</taxon>
        <taxon>Petromyzontiformes</taxon>
        <taxon>Petromyzontidae</taxon>
        <taxon>Petromyzon</taxon>
    </lineage>
</organism>
<dbReference type="InterPro" id="IPR036867">
    <property type="entry name" value="R3H_dom_sf"/>
</dbReference>
<evidence type="ECO:0000313" key="10">
    <source>
        <dbReference type="RefSeq" id="XP_032817864.1"/>
    </source>
</evidence>
<reference evidence="6 7" key="1">
    <citation type="submission" date="2025-04" db="UniProtKB">
        <authorList>
            <consortium name="RefSeq"/>
        </authorList>
    </citation>
    <scope>IDENTIFICATION</scope>
    <source>
        <tissue evidence="6 7">Sperm</tissue>
    </source>
</reference>
<evidence type="ECO:0000256" key="1">
    <source>
        <dbReference type="ARBA" id="ARBA00022553"/>
    </source>
</evidence>
<feature type="compositionally biased region" description="Basic and acidic residues" evidence="2">
    <location>
        <begin position="299"/>
        <end position="333"/>
    </location>
</feature>
<feature type="compositionally biased region" description="Polar residues" evidence="2">
    <location>
        <begin position="922"/>
        <end position="936"/>
    </location>
</feature>
<feature type="compositionally biased region" description="Basic and acidic residues" evidence="2">
    <location>
        <begin position="1387"/>
        <end position="1397"/>
    </location>
</feature>
<dbReference type="PANTHER" id="PTHR15672:SF8">
    <property type="entry name" value="PROTEIN ENCORE"/>
    <property type="match status" value="1"/>
</dbReference>
<evidence type="ECO:0000256" key="2">
    <source>
        <dbReference type="SAM" id="MobiDB-lite"/>
    </source>
</evidence>
<dbReference type="RefSeq" id="XP_032817864.1">
    <property type="nucleotide sequence ID" value="XM_032961973.1"/>
</dbReference>
<feature type="region of interest" description="Disordered" evidence="2">
    <location>
        <begin position="504"/>
        <end position="649"/>
    </location>
</feature>
<feature type="compositionally biased region" description="Low complexity" evidence="2">
    <location>
        <begin position="616"/>
        <end position="629"/>
    </location>
</feature>
<dbReference type="GO" id="GO:0003676">
    <property type="term" value="F:nucleic acid binding"/>
    <property type="evidence" value="ECO:0007669"/>
    <property type="project" value="UniProtKB-UniRule"/>
</dbReference>
<feature type="region of interest" description="Disordered" evidence="2">
    <location>
        <begin position="1204"/>
        <end position="1233"/>
    </location>
</feature>
<dbReference type="Pfam" id="PF12752">
    <property type="entry name" value="SUZ"/>
    <property type="match status" value="1"/>
</dbReference>
<accession>A0AAJ7TH35</accession>
<dbReference type="RefSeq" id="XP_032817857.1">
    <property type="nucleotide sequence ID" value="XM_032961966.1"/>
</dbReference>
<evidence type="ECO:0000313" key="7">
    <source>
        <dbReference type="RefSeq" id="XP_032817844.1"/>
    </source>
</evidence>
<evidence type="ECO:0000259" key="3">
    <source>
        <dbReference type="PROSITE" id="PS51061"/>
    </source>
</evidence>
<feature type="domain" description="R3H" evidence="3">
    <location>
        <begin position="371"/>
        <end position="434"/>
    </location>
</feature>
<evidence type="ECO:0000259" key="4">
    <source>
        <dbReference type="PROSITE" id="PS51673"/>
    </source>
</evidence>
<feature type="domain" description="SUZ" evidence="4">
    <location>
        <begin position="435"/>
        <end position="506"/>
    </location>
</feature>
<dbReference type="Gene3D" id="3.30.1370.50">
    <property type="entry name" value="R3H-like domain"/>
    <property type="match status" value="1"/>
</dbReference>
<feature type="region of interest" description="Disordered" evidence="2">
    <location>
        <begin position="174"/>
        <end position="204"/>
    </location>
</feature>
<dbReference type="PROSITE" id="PS51061">
    <property type="entry name" value="R3H"/>
    <property type="match status" value="1"/>
</dbReference>
<feature type="region of interest" description="Disordered" evidence="2">
    <location>
        <begin position="1091"/>
        <end position="1149"/>
    </location>
</feature>
<dbReference type="PROSITE" id="PS51673">
    <property type="entry name" value="SUZ"/>
    <property type="match status" value="1"/>
</dbReference>
<feature type="compositionally biased region" description="Low complexity" evidence="2">
    <location>
        <begin position="1213"/>
        <end position="1232"/>
    </location>
</feature>
<dbReference type="FunFam" id="3.30.1370.50:FF:000001">
    <property type="entry name" value="R3H domain-containing protein 2 isoform 1"/>
    <property type="match status" value="1"/>
</dbReference>
<evidence type="ECO:0000313" key="6">
    <source>
        <dbReference type="RefSeq" id="XP_032817843.1"/>
    </source>
</evidence>
<feature type="region of interest" description="Disordered" evidence="2">
    <location>
        <begin position="795"/>
        <end position="830"/>
    </location>
</feature>
<evidence type="ECO:0000313" key="8">
    <source>
        <dbReference type="RefSeq" id="XP_032817847.1"/>
    </source>
</evidence>
<dbReference type="RefSeq" id="XP_032817847.1">
    <property type="nucleotide sequence ID" value="XM_032961956.1"/>
</dbReference>
<dbReference type="Proteomes" id="UP001318040">
    <property type="component" value="Chromosome 2"/>
</dbReference>
<dbReference type="KEGG" id="pmrn:116946776"/>
<gene>
    <name evidence="6 7 8 9 10" type="primary">LOC116946776</name>
</gene>
<keyword evidence="5" id="KW-1185">Reference proteome</keyword>
<dbReference type="InterPro" id="IPR051937">
    <property type="entry name" value="R3H_domain_containing"/>
</dbReference>
<dbReference type="CDD" id="cd02642">
    <property type="entry name" value="R3H_encore_like"/>
    <property type="match status" value="1"/>
</dbReference>
<keyword evidence="1" id="KW-0597">Phosphoprotein</keyword>
<dbReference type="SUPFAM" id="SSF82708">
    <property type="entry name" value="R3H domain"/>
    <property type="match status" value="1"/>
</dbReference>
<dbReference type="RefSeq" id="XP_032817843.1">
    <property type="nucleotide sequence ID" value="XM_032961952.1"/>
</dbReference>
<feature type="compositionally biased region" description="Polar residues" evidence="2">
    <location>
        <begin position="814"/>
        <end position="823"/>
    </location>
</feature>
<feature type="compositionally biased region" description="Polar residues" evidence="2">
    <location>
        <begin position="544"/>
        <end position="555"/>
    </location>
</feature>
<feature type="compositionally biased region" description="Low complexity" evidence="2">
    <location>
        <begin position="878"/>
        <end position="898"/>
    </location>
</feature>
<evidence type="ECO:0000313" key="9">
    <source>
        <dbReference type="RefSeq" id="XP_032817857.1"/>
    </source>
</evidence>
<dbReference type="InterPro" id="IPR024771">
    <property type="entry name" value="SUZ"/>
</dbReference>
<feature type="region of interest" description="Disordered" evidence="2">
    <location>
        <begin position="864"/>
        <end position="937"/>
    </location>
</feature>
<dbReference type="SMART" id="SM00393">
    <property type="entry name" value="R3H"/>
    <property type="match status" value="1"/>
</dbReference>
<name>A0AAJ7TH35_PETMA</name>
<feature type="region of interest" description="Disordered" evidence="2">
    <location>
        <begin position="235"/>
        <end position="350"/>
    </location>
</feature>
<dbReference type="PANTHER" id="PTHR15672">
    <property type="entry name" value="CAMP-REGULATED PHOSPHOPROTEIN 21 RELATED R3H DOMAIN CONTAINING PROTEIN"/>
    <property type="match status" value="1"/>
</dbReference>
<sequence length="1524" mass="163771">MIEPEELPLVIDSDIHSKVPVVVEIIPAKGTDRPFVRRDLVNPVRPLRAGTVSPLHQLSGGDLTQVKVDNSLTMVNSGGQGIQGRAETARQQQLGVVISCGRPGSDNDSVVYYATKDDGLAGDSGPQAGRQTPRAYVEMPNIVIDAEMSAVEPTKATASPPTQDLNYAEFADVSHGDEEEDGEGREGASRMKATAHGSTAHNQRHACEEVNAQVDGEQQREGELPVHPLENFSREERAEADSQLDLPADAQKRMQSQVQSRKRAKSGVKMKLVRSLAVCDEPSPPLVDGDGQESQEPQLDNRNRKEEERPCKEGSGKEKLAEKALSDKPEKAAPKAQKVLSRDSSQDYTDSTGVDVHEFLVNTLRNNPRDRMMLLKMEQELTDFVQDNKQHYRKFPPMTSYHRMLVHRVAAYFGMDHNVDQTGKAVVVNKTPSTRIPEQRFSEHFKDDGPCDEAQKRFILKRDNSSLDKDDMQRIRLLQGERRSKSIEEREEEYQRARERIFAQDAISAQDTPQIEIRIQEDGSTPNSTHKRRQMFRSRKDSGRLSNGGRQSSTDTELRPSEPRPWSSTDSESSGHRLSRPAVTKASSFGGISVLVRGDSTSSSNKSSVGRLSKTGSESSSSVGSSSGSLARPAETSTTAAPSVPGPMPSGLVGSGGMAVGMGPPAASGPSYYLLHLDSAGIPPGSILINPQTGQPLLNADGSLAVYNPPTGQVQQPQQQQQQQIATQMVGPGTCQQLLHQRPNPQQRQQLPHQAAQCVALASQPGSYPLASYAPSTATHHPAAPTQPLMPVLHTQQQQQYHTPEELGPHFGQMSLNRQTSGDTLDAMQPHGHAAMCPVMVQGSQQPAYIGVSGISGLLHQGGFHMGASAGPTGQGSTGQQPGLQQQQSYGQAQQHGQMTVYFCPPSPYPPPGQQYRGGATMQYSGSRGQQPSYQPMSAVPQPAYVSMQPPPGQGMMPGQQGGLAHPMPGALGSPVQGPVGSTLQGMMSHYPPMSAYHMAQAAPLGPVPPPPPPQQQYQQPVLLSGQPHGTMPPMFCSMGQPALQSNLSGSVLGYLQPPGMEQLQFPRTQSPAASQPPHGQHYAVFGYVQGQRPPSPLVQQHQQHQHHHHGLAQAHRGPSASHVPAGLSGGPPTAAPASHMGSKSPPTALTLVPGLSPGGHGVFLMQLSLPSGAHPAHAPSPTRWGQRRGLSLDQRLPRGAEFNHADFPVQGSPHLHSPMLSPSQSPSSTPLAALGSIRSGLLPLPMVQHRHIAPMHGDIRYPLLGPHLQYNSQPCSLQPQTPHSMSMQQVRLGGRGRRMPHKALSEDASSVEPAVLGGGATLEVTDLPAGIYRSEVDSLLSKLSAAGGELHWFRDATSDDVVATAIRPNRHSGAASDVTKPQWEAPARDCTPHWEPSEASTRGAAAVPSQPNAHRKANPATASKHADTNAVSAFQGNGAYPDTSSQGHGKSEVKPHTGTEPTQRHGGSKGHQQQDVADRHDRNLASNHKVVAVFPSHQQAQATLARLGHGPSKGYRLRPFWYR</sequence>
<feature type="compositionally biased region" description="Basic residues" evidence="2">
    <location>
        <begin position="260"/>
        <end position="272"/>
    </location>
</feature>